<dbReference type="InterPro" id="IPR002491">
    <property type="entry name" value="ABC_transptr_periplasmic_BD"/>
</dbReference>
<organism evidence="6 8">
    <name type="scientific">Corynebacterium antarcticum</name>
    <dbReference type="NCBI Taxonomy" id="2800405"/>
    <lineage>
        <taxon>Bacteria</taxon>
        <taxon>Bacillati</taxon>
        <taxon>Actinomycetota</taxon>
        <taxon>Actinomycetes</taxon>
        <taxon>Mycobacteriales</taxon>
        <taxon>Corynebacteriaceae</taxon>
        <taxon>Corynebacterium</taxon>
    </lineage>
</organism>
<reference evidence="5" key="1">
    <citation type="submission" date="2021-01" db="EMBL/GenBank/DDBJ databases">
        <title>Characterization of Corynebacterium spp. from penguins.</title>
        <authorList>
            <person name="Svec P."/>
        </authorList>
    </citation>
    <scope>NUCLEOTIDE SEQUENCE</scope>
    <source>
        <strain evidence="5">CCM 8835</strain>
    </source>
</reference>
<dbReference type="InterPro" id="IPR050902">
    <property type="entry name" value="ABC_Transporter_SBP"/>
</dbReference>
<evidence type="ECO:0000256" key="3">
    <source>
        <dbReference type="SAM" id="SignalP"/>
    </source>
</evidence>
<dbReference type="Gene3D" id="3.40.50.1980">
    <property type="entry name" value="Nitrogenase molybdenum iron protein domain"/>
    <property type="match status" value="2"/>
</dbReference>
<evidence type="ECO:0000256" key="1">
    <source>
        <dbReference type="ARBA" id="ARBA00008814"/>
    </source>
</evidence>
<accession>A0A9Q4CGC5</accession>
<comment type="caution">
    <text evidence="6">The sequence shown here is derived from an EMBL/GenBank/DDBJ whole genome shotgun (WGS) entry which is preliminary data.</text>
</comment>
<keyword evidence="7" id="KW-1185">Reference proteome</keyword>
<dbReference type="Proteomes" id="UP000650005">
    <property type="component" value="Unassembled WGS sequence"/>
</dbReference>
<dbReference type="PROSITE" id="PS50983">
    <property type="entry name" value="FE_B12_PBP"/>
    <property type="match status" value="1"/>
</dbReference>
<dbReference type="RefSeq" id="WP_200256670.1">
    <property type="nucleotide sequence ID" value="NZ_JAENIP020000004.1"/>
</dbReference>
<dbReference type="EMBL" id="JAPMKX010000004">
    <property type="protein sequence ID" value="MCX7538939.1"/>
    <property type="molecule type" value="Genomic_DNA"/>
</dbReference>
<keyword evidence="3" id="KW-0732">Signal</keyword>
<evidence type="ECO:0000313" key="6">
    <source>
        <dbReference type="EMBL" id="MCX7538939.1"/>
    </source>
</evidence>
<dbReference type="PANTHER" id="PTHR30535:SF34">
    <property type="entry name" value="MOLYBDATE-BINDING PROTEIN MOLA"/>
    <property type="match status" value="1"/>
</dbReference>
<feature type="domain" description="Fe/B12 periplasmic-binding" evidence="4">
    <location>
        <begin position="79"/>
        <end position="382"/>
    </location>
</feature>
<proteinExistence type="inferred from homology"/>
<protein>
    <submittedName>
        <fullName evidence="6">ABC transporter substrate-binding protein</fullName>
    </submittedName>
</protein>
<dbReference type="SUPFAM" id="SSF53807">
    <property type="entry name" value="Helical backbone' metal receptor"/>
    <property type="match status" value="1"/>
</dbReference>
<feature type="compositionally biased region" description="Basic and acidic residues" evidence="2">
    <location>
        <begin position="40"/>
        <end position="57"/>
    </location>
</feature>
<evidence type="ECO:0000313" key="5">
    <source>
        <dbReference type="EMBL" id="MBK1843446.1"/>
    </source>
</evidence>
<evidence type="ECO:0000256" key="2">
    <source>
        <dbReference type="SAM" id="MobiDB-lite"/>
    </source>
</evidence>
<dbReference type="EMBL" id="JAENIP010000007">
    <property type="protein sequence ID" value="MBK1843446.1"/>
    <property type="molecule type" value="Genomic_DNA"/>
</dbReference>
<comment type="similarity">
    <text evidence="1">Belongs to the bacterial solute-binding protein 8 family.</text>
</comment>
<evidence type="ECO:0000313" key="7">
    <source>
        <dbReference type="Proteomes" id="UP000650005"/>
    </source>
</evidence>
<feature type="chain" id="PRO_5040175842" evidence="3">
    <location>
        <begin position="26"/>
        <end position="409"/>
    </location>
</feature>
<feature type="signal peptide" evidence="3">
    <location>
        <begin position="1"/>
        <end position="25"/>
    </location>
</feature>
<dbReference type="AlphaFoldDB" id="A0A9Q4CGC5"/>
<feature type="region of interest" description="Disordered" evidence="2">
    <location>
        <begin position="30"/>
        <end position="61"/>
    </location>
</feature>
<gene>
    <name evidence="5" type="ORF">JIM95_02475</name>
    <name evidence="6" type="ORF">OS123_10380</name>
</gene>
<evidence type="ECO:0000259" key="4">
    <source>
        <dbReference type="PROSITE" id="PS50983"/>
    </source>
</evidence>
<dbReference type="Proteomes" id="UP001070238">
    <property type="component" value="Unassembled WGS sequence"/>
</dbReference>
<dbReference type="Pfam" id="PF01497">
    <property type="entry name" value="Peripla_BP_2"/>
    <property type="match status" value="1"/>
</dbReference>
<dbReference type="PROSITE" id="PS51257">
    <property type="entry name" value="PROKAR_LIPOPROTEIN"/>
    <property type="match status" value="1"/>
</dbReference>
<dbReference type="PANTHER" id="PTHR30535">
    <property type="entry name" value="VITAMIN B12-BINDING PROTEIN"/>
    <property type="match status" value="1"/>
</dbReference>
<reference evidence="6" key="2">
    <citation type="submission" date="2022-11" db="EMBL/GenBank/DDBJ databases">
        <title>Corynebacterium sp. isolated from Penguins.</title>
        <authorList>
            <person name="Sedlar K."/>
            <person name="Svec P."/>
        </authorList>
    </citation>
    <scope>NUCLEOTIDE SEQUENCE</scope>
    <source>
        <strain evidence="6">P5875</strain>
    </source>
</reference>
<name>A0A9Q4CGC5_9CORY</name>
<sequence length="409" mass="43594">MKLHIKSAGAALAAAALVLAGCGGADDDAAKDGAAGSADKSTESSSEKESTSAREASDGGITITDVEGRTVTFDSLPERIILGEGRGVFATAILDKDDPLDKVVAMGSDLKSGAPGYYENLVEAYPRAGEVPEIGNIAKGDVTVENLVSYQPDALVITADHYSAAKTTGMLDKIDAAGIKYIVTDFRQHPMTNTTVSVTALGELLGKEDAATSFNKEWNSVVDRVKERVAETDSRPSTFLWRAAGLKDCCATFGKANLGEMITVAGGDNLADHIIDTESGDITAEKLIDEQPEIIIATGGTWSKQNDKPQAVPHADLGYGVSEETSRDTLRGLLETPGLSELDAPGDGRFYGVWHQFYDSPFNYIALEQFAKWIHPDKFEDVDPAADWDDANSKYLPFPADGTFFIGIN</sequence>
<evidence type="ECO:0000313" key="8">
    <source>
        <dbReference type="Proteomes" id="UP001070238"/>
    </source>
</evidence>